<organism evidence="2 3">
    <name type="scientific">Dioscorea zingiberensis</name>
    <dbReference type="NCBI Taxonomy" id="325984"/>
    <lineage>
        <taxon>Eukaryota</taxon>
        <taxon>Viridiplantae</taxon>
        <taxon>Streptophyta</taxon>
        <taxon>Embryophyta</taxon>
        <taxon>Tracheophyta</taxon>
        <taxon>Spermatophyta</taxon>
        <taxon>Magnoliopsida</taxon>
        <taxon>Liliopsida</taxon>
        <taxon>Dioscoreales</taxon>
        <taxon>Dioscoreaceae</taxon>
        <taxon>Dioscorea</taxon>
    </lineage>
</organism>
<name>A0A9D5C6W1_9LILI</name>
<evidence type="ECO:0000256" key="1">
    <source>
        <dbReference type="SAM" id="MobiDB-lite"/>
    </source>
</evidence>
<dbReference type="AlphaFoldDB" id="A0A9D5C6W1"/>
<dbReference type="Proteomes" id="UP001085076">
    <property type="component" value="Miscellaneous, Linkage group lg07"/>
</dbReference>
<gene>
    <name evidence="2" type="ORF">J5N97_024009</name>
</gene>
<sequence length="79" mass="8860">MEEKRGLEGESSLKRSEARKGGSSVARKSQDGLDGSSKPKRRQMSTGKAMEKKLNFFGRLISLFVCVEGEEERKFSFLT</sequence>
<evidence type="ECO:0000313" key="3">
    <source>
        <dbReference type="Proteomes" id="UP001085076"/>
    </source>
</evidence>
<reference evidence="2" key="2">
    <citation type="journal article" date="2022" name="Hortic Res">
        <title>The genome of Dioscorea zingiberensis sheds light on the biosynthesis, origin and evolution of the medicinally important diosgenin saponins.</title>
        <authorList>
            <person name="Li Y."/>
            <person name="Tan C."/>
            <person name="Li Z."/>
            <person name="Guo J."/>
            <person name="Li S."/>
            <person name="Chen X."/>
            <person name="Wang C."/>
            <person name="Dai X."/>
            <person name="Yang H."/>
            <person name="Song W."/>
            <person name="Hou L."/>
            <person name="Xu J."/>
            <person name="Tong Z."/>
            <person name="Xu A."/>
            <person name="Yuan X."/>
            <person name="Wang W."/>
            <person name="Yang Q."/>
            <person name="Chen L."/>
            <person name="Sun Z."/>
            <person name="Wang K."/>
            <person name="Pan B."/>
            <person name="Chen J."/>
            <person name="Bao Y."/>
            <person name="Liu F."/>
            <person name="Qi X."/>
            <person name="Gang D.R."/>
            <person name="Wen J."/>
            <person name="Li J."/>
        </authorList>
    </citation>
    <scope>NUCLEOTIDE SEQUENCE</scope>
    <source>
        <strain evidence="2">Dzin_1.0</strain>
    </source>
</reference>
<keyword evidence="3" id="KW-1185">Reference proteome</keyword>
<reference evidence="2" key="1">
    <citation type="submission" date="2021-03" db="EMBL/GenBank/DDBJ databases">
        <authorList>
            <person name="Li Z."/>
            <person name="Yang C."/>
        </authorList>
    </citation>
    <scope>NUCLEOTIDE SEQUENCE</scope>
    <source>
        <strain evidence="2">Dzin_1.0</strain>
        <tissue evidence="2">Leaf</tissue>
    </source>
</reference>
<accession>A0A9D5C6W1</accession>
<evidence type="ECO:0000313" key="2">
    <source>
        <dbReference type="EMBL" id="KAJ0967092.1"/>
    </source>
</evidence>
<comment type="caution">
    <text evidence="2">The sequence shown here is derived from an EMBL/GenBank/DDBJ whole genome shotgun (WGS) entry which is preliminary data.</text>
</comment>
<dbReference type="EMBL" id="JAGGNH010000007">
    <property type="protein sequence ID" value="KAJ0967092.1"/>
    <property type="molecule type" value="Genomic_DNA"/>
</dbReference>
<feature type="region of interest" description="Disordered" evidence="1">
    <location>
        <begin position="1"/>
        <end position="49"/>
    </location>
</feature>
<proteinExistence type="predicted"/>
<feature type="compositionally biased region" description="Basic and acidic residues" evidence="1">
    <location>
        <begin position="1"/>
        <end position="20"/>
    </location>
</feature>
<protein>
    <submittedName>
        <fullName evidence="2">Uncharacterized protein</fullName>
    </submittedName>
</protein>